<evidence type="ECO:0000313" key="9">
    <source>
        <dbReference type="Proteomes" id="UP000007881"/>
    </source>
</evidence>
<comment type="cofactor">
    <cofactor evidence="1">
        <name>FMN</name>
        <dbReference type="ChEBI" id="CHEBI:58210"/>
    </cofactor>
</comment>
<name>I0IGH8_PHYMF</name>
<reference evidence="8 9" key="1">
    <citation type="submission" date="2012-02" db="EMBL/GenBank/DDBJ databases">
        <title>Complete genome sequence of Phycisphaera mikurensis NBRC 102666.</title>
        <authorList>
            <person name="Ankai A."/>
            <person name="Hosoyama A."/>
            <person name="Terui Y."/>
            <person name="Sekine M."/>
            <person name="Fukai R."/>
            <person name="Kato Y."/>
            <person name="Nakamura S."/>
            <person name="Yamada-Narita S."/>
            <person name="Kawakoshi A."/>
            <person name="Fukunaga Y."/>
            <person name="Yamazaki S."/>
            <person name="Fujita N."/>
        </authorList>
    </citation>
    <scope>NUCLEOTIDE SEQUENCE [LARGE SCALE GENOMIC DNA]</scope>
    <source>
        <strain evidence="9">NBRC 102666 / KCTC 22515 / FYK2301M01</strain>
    </source>
</reference>
<evidence type="ECO:0000256" key="2">
    <source>
        <dbReference type="ARBA" id="ARBA00004725"/>
    </source>
</evidence>
<gene>
    <name evidence="8" type="ordered locus">PSMK_22070</name>
</gene>
<evidence type="ECO:0000313" key="8">
    <source>
        <dbReference type="EMBL" id="BAM04366.1"/>
    </source>
</evidence>
<dbReference type="EMBL" id="AP012338">
    <property type="protein sequence ID" value="BAM04366.1"/>
    <property type="molecule type" value="Genomic_DNA"/>
</dbReference>
<dbReference type="PANTHER" id="PTHR48109">
    <property type="entry name" value="DIHYDROOROTATE DEHYDROGENASE (QUINONE), MITOCHONDRIAL-RELATED"/>
    <property type="match status" value="1"/>
</dbReference>
<dbReference type="Gene3D" id="3.20.20.70">
    <property type="entry name" value="Aldolase class I"/>
    <property type="match status" value="1"/>
</dbReference>
<keyword evidence="9" id="KW-1185">Reference proteome</keyword>
<dbReference type="AlphaFoldDB" id="I0IGH8"/>
<dbReference type="STRING" id="1142394.PSMK_22070"/>
<organism evidence="8 9">
    <name type="scientific">Phycisphaera mikurensis (strain NBRC 102666 / KCTC 22515 / FYK2301M01)</name>
    <dbReference type="NCBI Taxonomy" id="1142394"/>
    <lineage>
        <taxon>Bacteria</taxon>
        <taxon>Pseudomonadati</taxon>
        <taxon>Planctomycetota</taxon>
        <taxon>Phycisphaerae</taxon>
        <taxon>Phycisphaerales</taxon>
        <taxon>Phycisphaeraceae</taxon>
        <taxon>Phycisphaera</taxon>
    </lineage>
</organism>
<evidence type="ECO:0000256" key="6">
    <source>
        <dbReference type="ARBA" id="ARBA00023002"/>
    </source>
</evidence>
<dbReference type="SUPFAM" id="SSF51395">
    <property type="entry name" value="FMN-linked oxidoreductases"/>
    <property type="match status" value="1"/>
</dbReference>
<evidence type="ECO:0000256" key="3">
    <source>
        <dbReference type="ARBA" id="ARBA00022630"/>
    </source>
</evidence>
<evidence type="ECO:0000256" key="4">
    <source>
        <dbReference type="ARBA" id="ARBA00022643"/>
    </source>
</evidence>
<dbReference type="Proteomes" id="UP000007881">
    <property type="component" value="Chromosome"/>
</dbReference>
<evidence type="ECO:0000256" key="5">
    <source>
        <dbReference type="ARBA" id="ARBA00022975"/>
    </source>
</evidence>
<dbReference type="Pfam" id="PF01180">
    <property type="entry name" value="DHO_dh"/>
    <property type="match status" value="1"/>
</dbReference>
<dbReference type="GO" id="GO:1990663">
    <property type="term" value="F:dihydroorotate dehydrogenase (fumarate) activity"/>
    <property type="evidence" value="ECO:0007669"/>
    <property type="project" value="UniProtKB-EC"/>
</dbReference>
<proteinExistence type="predicted"/>
<dbReference type="OrthoDB" id="9794954at2"/>
<evidence type="ECO:0000259" key="7">
    <source>
        <dbReference type="Pfam" id="PF01180"/>
    </source>
</evidence>
<dbReference type="EC" id="1.3.98.1" evidence="8"/>
<dbReference type="RefSeq" id="WP_014437584.1">
    <property type="nucleotide sequence ID" value="NC_017080.1"/>
</dbReference>
<protein>
    <submittedName>
        <fullName evidence="8">Putative dihydroorotate dehydrogenase</fullName>
        <ecNumber evidence="8">1.3.98.1</ecNumber>
    </submittedName>
</protein>
<dbReference type="InterPro" id="IPR005720">
    <property type="entry name" value="Dihydroorotate_DH_cat"/>
</dbReference>
<keyword evidence="5" id="KW-0665">Pyrimidine biosynthesis</keyword>
<keyword evidence="4" id="KW-0288">FMN</keyword>
<sequence>MPRAPAVPGLRRVVVSAPFGNYVQPAGTTPTMGTFTLARRRGRVGAILRTVRPYPKLGAWVNRIGLRNPGIAWLEGRAARGRGLADKLVSVHGFDDGEWAELVDRGAALEPLGLELNMSCPNVAHQEPPAGLFQRAAACGVPVVVKLPPLRFRPMAEAALDAGLRAFHCCNTLPVKGGGMSGRPLMPLSLEAIEKLRALPGGDALTLIGGGGIQDAADLDGYAAAGADHFALGTVLMSPLVLLTHARVKPFLEKADALTSRTP</sequence>
<comment type="pathway">
    <text evidence="2">Pyrimidine metabolism; UMP biosynthesis via de novo pathway.</text>
</comment>
<dbReference type="InterPro" id="IPR050074">
    <property type="entry name" value="DHO_dehydrogenase"/>
</dbReference>
<dbReference type="PANTHER" id="PTHR48109:SF1">
    <property type="entry name" value="DIHYDROOROTATE DEHYDROGENASE (FUMARATE)"/>
    <property type="match status" value="1"/>
</dbReference>
<dbReference type="GO" id="GO:0005737">
    <property type="term" value="C:cytoplasm"/>
    <property type="evidence" value="ECO:0007669"/>
    <property type="project" value="InterPro"/>
</dbReference>
<accession>I0IGH8</accession>
<evidence type="ECO:0000256" key="1">
    <source>
        <dbReference type="ARBA" id="ARBA00001917"/>
    </source>
</evidence>
<dbReference type="InterPro" id="IPR013785">
    <property type="entry name" value="Aldolase_TIM"/>
</dbReference>
<dbReference type="KEGG" id="phm:PSMK_22070"/>
<dbReference type="eggNOG" id="COG0167">
    <property type="taxonomic scope" value="Bacteria"/>
</dbReference>
<keyword evidence="3" id="KW-0285">Flavoprotein</keyword>
<dbReference type="GO" id="GO:0006207">
    <property type="term" value="P:'de novo' pyrimidine nucleobase biosynthetic process"/>
    <property type="evidence" value="ECO:0007669"/>
    <property type="project" value="TreeGrafter"/>
</dbReference>
<dbReference type="GO" id="GO:0006221">
    <property type="term" value="P:pyrimidine nucleotide biosynthetic process"/>
    <property type="evidence" value="ECO:0007669"/>
    <property type="project" value="UniProtKB-KW"/>
</dbReference>
<feature type="domain" description="Dihydroorotate dehydrogenase catalytic" evidence="7">
    <location>
        <begin position="56"/>
        <end position="236"/>
    </location>
</feature>
<keyword evidence="6 8" id="KW-0560">Oxidoreductase</keyword>
<dbReference type="HOGENOM" id="CLU_1110155_0_0_0"/>